<dbReference type="Proteomes" id="UP000789595">
    <property type="component" value="Unassembled WGS sequence"/>
</dbReference>
<evidence type="ECO:0000256" key="1">
    <source>
        <dbReference type="SAM" id="MobiDB-lite"/>
    </source>
</evidence>
<feature type="region of interest" description="Disordered" evidence="1">
    <location>
        <begin position="1380"/>
        <end position="1431"/>
    </location>
</feature>
<feature type="region of interest" description="Disordered" evidence="1">
    <location>
        <begin position="1205"/>
        <end position="1234"/>
    </location>
</feature>
<evidence type="ECO:0000313" key="4">
    <source>
        <dbReference type="Proteomes" id="UP000789595"/>
    </source>
</evidence>
<comment type="caution">
    <text evidence="3">The sequence shown here is derived from an EMBL/GenBank/DDBJ whole genome shotgun (WGS) entry which is preliminary data.</text>
</comment>
<gene>
    <name evidence="3" type="ORF">PECAL_5P12400</name>
</gene>
<feature type="region of interest" description="Disordered" evidence="1">
    <location>
        <begin position="1445"/>
        <end position="1524"/>
    </location>
</feature>
<feature type="compositionally biased region" description="Basic residues" evidence="1">
    <location>
        <begin position="1509"/>
        <end position="1518"/>
    </location>
</feature>
<evidence type="ECO:0000313" key="3">
    <source>
        <dbReference type="EMBL" id="CAH0376637.1"/>
    </source>
</evidence>
<feature type="transmembrane region" description="Helical" evidence="2">
    <location>
        <begin position="165"/>
        <end position="182"/>
    </location>
</feature>
<name>A0A8J2SXM1_9STRA</name>
<feature type="transmembrane region" description="Helical" evidence="2">
    <location>
        <begin position="188"/>
        <end position="212"/>
    </location>
</feature>
<protein>
    <submittedName>
        <fullName evidence="3">Uncharacterized protein</fullName>
    </submittedName>
</protein>
<feature type="compositionally biased region" description="Pro residues" evidence="1">
    <location>
        <begin position="1222"/>
        <end position="1234"/>
    </location>
</feature>
<reference evidence="3" key="1">
    <citation type="submission" date="2021-11" db="EMBL/GenBank/DDBJ databases">
        <authorList>
            <consortium name="Genoscope - CEA"/>
            <person name="William W."/>
        </authorList>
    </citation>
    <scope>NUCLEOTIDE SEQUENCE</scope>
</reference>
<keyword evidence="2" id="KW-0812">Transmembrane</keyword>
<feature type="transmembrane region" description="Helical" evidence="2">
    <location>
        <begin position="274"/>
        <end position="292"/>
    </location>
</feature>
<keyword evidence="2" id="KW-0472">Membrane</keyword>
<feature type="region of interest" description="Disordered" evidence="1">
    <location>
        <begin position="961"/>
        <end position="985"/>
    </location>
</feature>
<feature type="transmembrane region" description="Helical" evidence="2">
    <location>
        <begin position="313"/>
        <end position="334"/>
    </location>
</feature>
<keyword evidence="4" id="KW-1185">Reference proteome</keyword>
<proteinExistence type="predicted"/>
<dbReference type="EMBL" id="CAKKNE010000005">
    <property type="protein sequence ID" value="CAH0376637.1"/>
    <property type="molecule type" value="Genomic_DNA"/>
</dbReference>
<feature type="compositionally biased region" description="Basic and acidic residues" evidence="1">
    <location>
        <begin position="618"/>
        <end position="631"/>
    </location>
</feature>
<feature type="compositionally biased region" description="Basic and acidic residues" evidence="1">
    <location>
        <begin position="1497"/>
        <end position="1508"/>
    </location>
</feature>
<feature type="compositionally biased region" description="Polar residues" evidence="1">
    <location>
        <begin position="1205"/>
        <end position="1214"/>
    </location>
</feature>
<evidence type="ECO:0000256" key="2">
    <source>
        <dbReference type="SAM" id="Phobius"/>
    </source>
</evidence>
<keyword evidence="2" id="KW-1133">Transmembrane helix</keyword>
<feature type="compositionally biased region" description="Low complexity" evidence="1">
    <location>
        <begin position="962"/>
        <end position="985"/>
    </location>
</feature>
<sequence>MADVIDVDEAEATDISTPVLEAPGLRRRRRATAPAAWSSFVAAERANDAREERDAAAVELNAHADAFEERGSDAEVGHPEHDELGLPGGDGVPFPVFGPGPPPVDIPADEGLDWQVDKVAKRTGTNFAVGLFAGVHLAPGGLQHTRPTFEVLDTAKRVKDDYSGLRALGFATSAGVLLGAAFDRLWGLVGWLLVHFLTPRRFLQAFAIAWCYSLRAFGTTRRFAVWNAVSSLCICCDAPLGLRVAALLYEARYLVTPYLFGETDLATAWVTESYWGLGISLIIIMASAADIWRESLVRWATGGRDPMMLLMNNISPTFPVLCIMTFVTVATTLVPANPPLICLLCTLGPSWLASRASPWIGLAVHLLLRTTELIGTCPWLLTRSRPLELYWGDNPGLLWWIYGPRVRSAWANRTDHLGLRFESPSPAKRRERLAFWKRYKRAVRLEHGKSLKRQHRATVEAMIHDEGLLEELPDDVTGCILEYLYKPTAADKRDERSYKQFRRRPRNSMTMDPFEAFEGGPAMGLNFMAAMMLPMFMNPGRLGMREPSSKPSYFIGASRPATTCWYVQKTRNALTNRKLHPNCPNIGAQGLENRDTFSASTVEVGWGRMNSLKTARRDKHEDDGFSRRHAEGGAGGGGKRYGLKDIDDDLRERVHAKSITLCDDFGISPRAYRLFGELGGAARVAQSVLGPAGSPHLQDCQNTVIRFCSLFITQEEFGVYDVERLWTGLYDRSLVDDGRMGEADALRTWDTCVSVGKMLEGVTLRHVGETSQNVRWERDADDVRRLVGEAVPLPNQKDFLEEVHRMGVRFVAKQHGPEGKMIEFLVGQLFEGVLDIWDFFKILFRTTGRGEMTDFGCPTSAPCIVMLILGVGFPHRARGDADLEHRILQKIVPLLTCVLALDPRFAQRLADVCGQLPKAVLDAAAPEPLKTLRAAVSNPRGADLTVLRRIVGRIPDVAPASRTAPGGVARGAPPARRQGTPRPRTMPIQTTAQLRQGGYLAALVQPPPRVFDPNWPTKARSVLGKIRGMGNVGRGRGSLNLEDVRLMLERYGFSGPPGSWNNITRGICAPGNWPRTSKMRRVTELVKYLEGALAKLPASEETDVAARVVDPEWCRDVLDGRGDGLLVVGGTFLFKGRQHCIRYVRSWGGTIYVQHYGVDDEVPLLLATPLTELEAIMSNEPVSALASRATPSPPSEVDVNAEVSALSTRATPQPASLARTAPAPPQPRAEPPPASRFGYGANLELPAPSMQFAAPVLAPTLDRPFDVGCRIRLGGFLKKTHWNGQYGIIAATPQDVAADSRVYVDLGDDRTLSFRVERVEACPIFGEGAEVELCCPSGAQSEHNDRRGVVVGFETSGLLKVNLVGGRSVFARSVNLRSIPRNRPRRPINTSGTLASPSQAPTKKSNNDGAAVPTKYKPLSPYSPTEEGSGAIEQAGCDTASLLLGDAGGEEKRNGPSDDISLESGGAGGASPSLVDNRGAASNAALDEDGASESSVGDDRQLPGESARDHRKRMRKLKKDREKRDTYKKTARYLCSSVLGDRSFETVLAAVEAVQGDADAADAARRLTHVQPKRHLKALLATQVLSTVTHDVDIRRDVECRLVEALEIVAADA</sequence>
<feature type="transmembrane region" description="Helical" evidence="2">
    <location>
        <begin position="224"/>
        <end position="249"/>
    </location>
</feature>
<feature type="compositionally biased region" description="Polar residues" evidence="1">
    <location>
        <begin position="1390"/>
        <end position="1408"/>
    </location>
</feature>
<feature type="region of interest" description="Disordered" evidence="1">
    <location>
        <begin position="615"/>
        <end position="641"/>
    </location>
</feature>
<organism evidence="3 4">
    <name type="scientific">Pelagomonas calceolata</name>
    <dbReference type="NCBI Taxonomy" id="35677"/>
    <lineage>
        <taxon>Eukaryota</taxon>
        <taxon>Sar</taxon>
        <taxon>Stramenopiles</taxon>
        <taxon>Ochrophyta</taxon>
        <taxon>Pelagophyceae</taxon>
        <taxon>Pelagomonadales</taxon>
        <taxon>Pelagomonadaceae</taxon>
        <taxon>Pelagomonas</taxon>
    </lineage>
</organism>
<accession>A0A8J2SXM1</accession>